<evidence type="ECO:0000259" key="6">
    <source>
        <dbReference type="PROSITE" id="PS50103"/>
    </source>
</evidence>
<evidence type="ECO:0000256" key="1">
    <source>
        <dbReference type="ARBA" id="ARBA00022723"/>
    </source>
</evidence>
<dbReference type="InterPro" id="IPR000571">
    <property type="entry name" value="Znf_CCCH"/>
</dbReference>
<feature type="compositionally biased region" description="Polar residues" evidence="5">
    <location>
        <begin position="205"/>
        <end position="229"/>
    </location>
</feature>
<gene>
    <name evidence="7" type="ORF">BDU57DRAFT_78366</name>
</gene>
<name>A0A6A5QB78_AMPQU</name>
<feature type="compositionally biased region" description="Low complexity" evidence="5">
    <location>
        <begin position="88"/>
        <end position="102"/>
    </location>
</feature>
<keyword evidence="8" id="KW-1185">Reference proteome</keyword>
<keyword evidence="2 4" id="KW-0863">Zinc-finger</keyword>
<dbReference type="EMBL" id="ML979141">
    <property type="protein sequence ID" value="KAF1912078.1"/>
    <property type="molecule type" value="Genomic_DNA"/>
</dbReference>
<organism evidence="7 8">
    <name type="scientific">Ampelomyces quisqualis</name>
    <name type="common">Powdery mildew agent</name>
    <dbReference type="NCBI Taxonomy" id="50730"/>
    <lineage>
        <taxon>Eukaryota</taxon>
        <taxon>Fungi</taxon>
        <taxon>Dikarya</taxon>
        <taxon>Ascomycota</taxon>
        <taxon>Pezizomycotina</taxon>
        <taxon>Dothideomycetes</taxon>
        <taxon>Pleosporomycetidae</taxon>
        <taxon>Pleosporales</taxon>
        <taxon>Pleosporineae</taxon>
        <taxon>Phaeosphaeriaceae</taxon>
        <taxon>Ampelomyces</taxon>
    </lineage>
</organism>
<sequence length="920" mass="101431">MTEQGKMRSVLGKRLREQPSKPFHHTQLPSITENSTRSPSEETTQNGSAKKLRTFHSPGNASESSQDTGGDVPVSERTKRAHRRASLVSDTVSRSQTRSSTQPDRKRVAKNNKAKTTCSTQAVESLLRHVSDTSNPHSSSIVQTTRSSLRRKHIPRHLEGNIVKSSKVIKASKEYKAAEEALSPLWSPYAVSSPTVENNMFSRQLSVSEQGQCSPKPSPHAGNQSSGNRGNHAYVESESESPQFAKGISQNGTTRKRSIDFASPPTPSQEIIDHDAPLAEFTRRISHAALALGKRGYDSAGSDDASNIEEIPIGEPETRTTVDAAESSIAATLKEMMEGVLRKLQMQEETTRTTEERMKLTEERIKLESQRLATMIATQPPSAPPQAQASQERELLYELAKTAALHGAEKARVVYQNTFCGGNLPTMVQLRELVTDVDQTGNLIHPALMWQMLIEPQQFPQYFYSTRPWIAHPWRSTLTVPRTQEEIFACLKADEARYRSAFWASNIQMKLGGNIERQGKSRFPLHEAIQRAQRSQLQQQQPISHAPETFYFKAHVANVPGFAQSIVVEQPYQPRKPSWMMDIDENKREETPRPAPNRSWNQSIGIHFATLEQPQASGQSGPKNSNLCQHFAQGNCRFGDRCKKSHDLSGQTAQNGSNSGKTKQLNEELQALFRGFNRLNDMSFSELQGNGAIDLFVEFVNDHAAKLLEKITFASDKEVAQSLFANDAVQGMAKRLNEWWAQISRGILKPNNLCEAITSLDLLLSKANQKMAQSGVVASQSQGNFSQVNYFQSAVGNDQAKQGQGNGGGNNNNNVSNNDRGKNGREGSSRSANNGNGRGNNNNRGNRGNRRNGQNNTFNPTGRIVNGNYLAQVAAGILSGNNFNGNGRNGNGRGNNNNRNNNNSQQGGGRGGRGSGRRRN</sequence>
<evidence type="ECO:0000256" key="3">
    <source>
        <dbReference type="ARBA" id="ARBA00022833"/>
    </source>
</evidence>
<accession>A0A6A5QB78</accession>
<dbReference type="SMART" id="SM00356">
    <property type="entry name" value="ZnF_C3H1"/>
    <property type="match status" value="1"/>
</dbReference>
<dbReference type="SUPFAM" id="SSF90229">
    <property type="entry name" value="CCCH zinc finger"/>
    <property type="match status" value="1"/>
</dbReference>
<dbReference type="PROSITE" id="PS50103">
    <property type="entry name" value="ZF_C3H1"/>
    <property type="match status" value="1"/>
</dbReference>
<feature type="region of interest" description="Disordered" evidence="5">
    <location>
        <begin position="884"/>
        <end position="920"/>
    </location>
</feature>
<dbReference type="InterPro" id="IPR041367">
    <property type="entry name" value="Znf-CCCH_4"/>
</dbReference>
<feature type="compositionally biased region" description="Low complexity" evidence="5">
    <location>
        <begin position="829"/>
        <end position="856"/>
    </location>
</feature>
<feature type="region of interest" description="Disordered" evidence="5">
    <location>
        <begin position="645"/>
        <end position="664"/>
    </location>
</feature>
<dbReference type="AlphaFoldDB" id="A0A6A5QB78"/>
<feature type="compositionally biased region" description="Polar residues" evidence="5">
    <location>
        <begin position="27"/>
        <end position="48"/>
    </location>
</feature>
<dbReference type="Pfam" id="PF18044">
    <property type="entry name" value="zf-CCCH_4"/>
    <property type="match status" value="1"/>
</dbReference>
<dbReference type="Gene3D" id="4.10.1000.10">
    <property type="entry name" value="Zinc finger, CCCH-type"/>
    <property type="match status" value="1"/>
</dbReference>
<proteinExistence type="predicted"/>
<feature type="zinc finger region" description="C3H1-type" evidence="4">
    <location>
        <begin position="622"/>
        <end position="649"/>
    </location>
</feature>
<reference evidence="7" key="1">
    <citation type="journal article" date="2020" name="Stud. Mycol.">
        <title>101 Dothideomycetes genomes: a test case for predicting lifestyles and emergence of pathogens.</title>
        <authorList>
            <person name="Haridas S."/>
            <person name="Albert R."/>
            <person name="Binder M."/>
            <person name="Bloem J."/>
            <person name="Labutti K."/>
            <person name="Salamov A."/>
            <person name="Andreopoulos B."/>
            <person name="Baker S."/>
            <person name="Barry K."/>
            <person name="Bills G."/>
            <person name="Bluhm B."/>
            <person name="Cannon C."/>
            <person name="Castanera R."/>
            <person name="Culley D."/>
            <person name="Daum C."/>
            <person name="Ezra D."/>
            <person name="Gonzalez J."/>
            <person name="Henrissat B."/>
            <person name="Kuo A."/>
            <person name="Liang C."/>
            <person name="Lipzen A."/>
            <person name="Lutzoni F."/>
            <person name="Magnuson J."/>
            <person name="Mondo S."/>
            <person name="Nolan M."/>
            <person name="Ohm R."/>
            <person name="Pangilinan J."/>
            <person name="Park H.-J."/>
            <person name="Ramirez L."/>
            <person name="Alfaro M."/>
            <person name="Sun H."/>
            <person name="Tritt A."/>
            <person name="Yoshinaga Y."/>
            <person name="Zwiers L.-H."/>
            <person name="Turgeon B."/>
            <person name="Goodwin S."/>
            <person name="Spatafora J."/>
            <person name="Crous P."/>
            <person name="Grigoriev I."/>
        </authorList>
    </citation>
    <scope>NUCLEOTIDE SEQUENCE</scope>
    <source>
        <strain evidence="7">HMLAC05119</strain>
    </source>
</reference>
<dbReference type="OrthoDB" id="250836at2759"/>
<evidence type="ECO:0000256" key="5">
    <source>
        <dbReference type="SAM" id="MobiDB-lite"/>
    </source>
</evidence>
<feature type="compositionally biased region" description="Polar residues" evidence="5">
    <location>
        <begin position="114"/>
        <end position="123"/>
    </location>
</feature>
<feature type="compositionally biased region" description="Polar residues" evidence="5">
    <location>
        <begin position="648"/>
        <end position="663"/>
    </location>
</feature>
<evidence type="ECO:0000256" key="2">
    <source>
        <dbReference type="ARBA" id="ARBA00022771"/>
    </source>
</evidence>
<feature type="region of interest" description="Disordered" evidence="5">
    <location>
        <begin position="1"/>
        <end position="149"/>
    </location>
</feature>
<dbReference type="Proteomes" id="UP000800096">
    <property type="component" value="Unassembled WGS sequence"/>
</dbReference>
<protein>
    <recommendedName>
        <fullName evidence="6">C3H1-type domain-containing protein</fullName>
    </recommendedName>
</protein>
<keyword evidence="1 4" id="KW-0479">Metal-binding</keyword>
<dbReference type="InterPro" id="IPR036855">
    <property type="entry name" value="Znf_CCCH_sf"/>
</dbReference>
<feature type="region of interest" description="Disordered" evidence="5">
    <location>
        <begin position="798"/>
        <end position="863"/>
    </location>
</feature>
<feature type="compositionally biased region" description="Polar residues" evidence="5">
    <location>
        <begin position="57"/>
        <end position="68"/>
    </location>
</feature>
<evidence type="ECO:0000313" key="8">
    <source>
        <dbReference type="Proteomes" id="UP000800096"/>
    </source>
</evidence>
<feature type="compositionally biased region" description="Polar residues" evidence="5">
    <location>
        <begin position="132"/>
        <end position="147"/>
    </location>
</feature>
<feature type="compositionally biased region" description="Low complexity" evidence="5">
    <location>
        <begin position="894"/>
        <end position="905"/>
    </location>
</feature>
<evidence type="ECO:0000313" key="7">
    <source>
        <dbReference type="EMBL" id="KAF1912078.1"/>
    </source>
</evidence>
<dbReference type="GO" id="GO:0008270">
    <property type="term" value="F:zinc ion binding"/>
    <property type="evidence" value="ECO:0007669"/>
    <property type="project" value="UniProtKB-KW"/>
</dbReference>
<feature type="domain" description="C3H1-type" evidence="6">
    <location>
        <begin position="622"/>
        <end position="649"/>
    </location>
</feature>
<feature type="region of interest" description="Disordered" evidence="5">
    <location>
        <begin position="205"/>
        <end position="271"/>
    </location>
</feature>
<keyword evidence="3 4" id="KW-0862">Zinc</keyword>
<evidence type="ECO:0000256" key="4">
    <source>
        <dbReference type="PROSITE-ProRule" id="PRU00723"/>
    </source>
</evidence>
<feature type="compositionally biased region" description="Basic and acidic residues" evidence="5">
    <location>
        <begin position="819"/>
        <end position="828"/>
    </location>
</feature>